<sequence length="230" mass="26898">MNNQIAQAIKQRYDNMPEDIKQIIVSSDYQDGLVNISKKFKLNIEQLGVLEINTTMVLLGIINPNKLQEELEKELNINSEKTKGITKEINDQIFHKVKWSLEKIFNNSEDKISKESLIEKNKQKNQPPVNLPVGEPGKTINILEKDLAHQVKTDEDLEEREEILRRIEDSPIDKKEKWDKNFEIKNKEESGIIEEKMKSLFRVPSQETDYSKDNKKDIYKGKDPYKETIK</sequence>
<dbReference type="EMBL" id="MFUP01000014">
    <property type="protein sequence ID" value="OGI87275.1"/>
    <property type="molecule type" value="Genomic_DNA"/>
</dbReference>
<organism evidence="2 3">
    <name type="scientific">Candidatus Nomurabacteria bacterium RIFCSPLOWO2_01_FULL_33_24</name>
    <dbReference type="NCBI Taxonomy" id="1801765"/>
    <lineage>
        <taxon>Bacteria</taxon>
        <taxon>Candidatus Nomuraibacteriota</taxon>
    </lineage>
</organism>
<dbReference type="Proteomes" id="UP000185809">
    <property type="component" value="Unassembled WGS sequence"/>
</dbReference>
<dbReference type="AlphaFoldDB" id="A0A1F6WZX2"/>
<evidence type="ECO:0000313" key="3">
    <source>
        <dbReference type="Proteomes" id="UP000185809"/>
    </source>
</evidence>
<name>A0A1F6WZX2_9BACT</name>
<feature type="compositionally biased region" description="Basic and acidic residues" evidence="1">
    <location>
        <begin position="209"/>
        <end position="230"/>
    </location>
</feature>
<evidence type="ECO:0000313" key="2">
    <source>
        <dbReference type="EMBL" id="OGI87275.1"/>
    </source>
</evidence>
<evidence type="ECO:0000256" key="1">
    <source>
        <dbReference type="SAM" id="MobiDB-lite"/>
    </source>
</evidence>
<accession>A0A1F6WZX2</accession>
<comment type="caution">
    <text evidence="2">The sequence shown here is derived from an EMBL/GenBank/DDBJ whole genome shotgun (WGS) entry which is preliminary data.</text>
</comment>
<protein>
    <submittedName>
        <fullName evidence="2">Uncharacterized protein</fullName>
    </submittedName>
</protein>
<proteinExistence type="predicted"/>
<feature type="region of interest" description="Disordered" evidence="1">
    <location>
        <begin position="206"/>
        <end position="230"/>
    </location>
</feature>
<reference evidence="2 3" key="1">
    <citation type="journal article" date="2016" name="Nat. Commun.">
        <title>Thousands of microbial genomes shed light on interconnected biogeochemical processes in an aquifer system.</title>
        <authorList>
            <person name="Anantharaman K."/>
            <person name="Brown C.T."/>
            <person name="Hug L.A."/>
            <person name="Sharon I."/>
            <person name="Castelle C.J."/>
            <person name="Probst A.J."/>
            <person name="Thomas B.C."/>
            <person name="Singh A."/>
            <person name="Wilkins M.J."/>
            <person name="Karaoz U."/>
            <person name="Brodie E.L."/>
            <person name="Williams K.H."/>
            <person name="Hubbard S.S."/>
            <person name="Banfield J.F."/>
        </authorList>
    </citation>
    <scope>NUCLEOTIDE SEQUENCE [LARGE SCALE GENOMIC DNA]</scope>
</reference>
<gene>
    <name evidence="2" type="ORF">A2995_01195</name>
</gene>